<keyword evidence="2" id="KW-1185">Reference proteome</keyword>
<dbReference type="InterPro" id="IPR009097">
    <property type="entry name" value="Cyclic_Pdiesterase"/>
</dbReference>
<dbReference type="EMBL" id="BAABHM010000018">
    <property type="protein sequence ID" value="GAA4714615.1"/>
    <property type="molecule type" value="Genomic_DNA"/>
</dbReference>
<comment type="caution">
    <text evidence="1">The sequence shown here is derived from an EMBL/GenBank/DDBJ whole genome shotgun (WGS) entry which is preliminary data.</text>
</comment>
<accession>A0ABP8XST9</accession>
<gene>
    <name evidence="1" type="ORF">GCM10023198_42330</name>
</gene>
<name>A0ABP8XST9_9MICO</name>
<dbReference type="SUPFAM" id="SSF55144">
    <property type="entry name" value="LigT-like"/>
    <property type="match status" value="1"/>
</dbReference>
<proteinExistence type="predicted"/>
<evidence type="ECO:0000313" key="2">
    <source>
        <dbReference type="Proteomes" id="UP001500843"/>
    </source>
</evidence>
<protein>
    <recommendedName>
        <fullName evidence="3">2'-5' RNA ligase superfamily protein</fullName>
    </recommendedName>
</protein>
<organism evidence="1 2">
    <name type="scientific">Promicromonospora umidemergens</name>
    <dbReference type="NCBI Taxonomy" id="629679"/>
    <lineage>
        <taxon>Bacteria</taxon>
        <taxon>Bacillati</taxon>
        <taxon>Actinomycetota</taxon>
        <taxon>Actinomycetes</taxon>
        <taxon>Micrococcales</taxon>
        <taxon>Promicromonosporaceae</taxon>
        <taxon>Promicromonospora</taxon>
    </lineage>
</organism>
<reference evidence="2" key="1">
    <citation type="journal article" date="2019" name="Int. J. Syst. Evol. Microbiol.">
        <title>The Global Catalogue of Microorganisms (GCM) 10K type strain sequencing project: providing services to taxonomists for standard genome sequencing and annotation.</title>
        <authorList>
            <consortium name="The Broad Institute Genomics Platform"/>
            <consortium name="The Broad Institute Genome Sequencing Center for Infectious Disease"/>
            <person name="Wu L."/>
            <person name="Ma J."/>
        </authorList>
    </citation>
    <scope>NUCLEOTIDE SEQUENCE [LARGE SCALE GENOMIC DNA]</scope>
    <source>
        <strain evidence="2">JCM 17975</strain>
    </source>
</reference>
<dbReference type="RefSeq" id="WP_253873692.1">
    <property type="nucleotide sequence ID" value="NZ_BAABHM010000018.1"/>
</dbReference>
<evidence type="ECO:0000313" key="1">
    <source>
        <dbReference type="EMBL" id="GAA4714615.1"/>
    </source>
</evidence>
<sequence>MPAPELESFAARWEEFVRLERLVNHWRWRPDWSVGRSFYTWSLTFDDATAVLLHDLVARLQDGPVGVGSLEPIPHRWLHLTMQGLGFTDEVSDDDVDAIPRAATKRLATVPAFDLSLGLIEADDEATGLLVRPWSAVSAVRDNIQVDVVDVVDVWDEVPERPEFYPHVSIAYSNADFPIGRIREQVALLRDLDSVAIPITTVQLIRLNRDNQMYEWEVVADVPLGSR</sequence>
<evidence type="ECO:0008006" key="3">
    <source>
        <dbReference type="Google" id="ProtNLM"/>
    </source>
</evidence>
<dbReference type="Pfam" id="PF13563">
    <property type="entry name" value="2_5_RNA_ligase2"/>
    <property type="match status" value="1"/>
</dbReference>
<dbReference type="Proteomes" id="UP001500843">
    <property type="component" value="Unassembled WGS sequence"/>
</dbReference>
<dbReference type="Gene3D" id="3.90.1140.10">
    <property type="entry name" value="Cyclic phosphodiesterase"/>
    <property type="match status" value="1"/>
</dbReference>